<evidence type="ECO:0000256" key="3">
    <source>
        <dbReference type="ARBA" id="ARBA00022741"/>
    </source>
</evidence>
<keyword evidence="2 6" id="KW-0677">Repeat</keyword>
<dbReference type="Gene3D" id="1.10.1780.10">
    <property type="entry name" value="Clp, N-terminal domain"/>
    <property type="match status" value="1"/>
</dbReference>
<dbReference type="SUPFAM" id="SSF81923">
    <property type="entry name" value="Double Clp-N motif"/>
    <property type="match status" value="1"/>
</dbReference>
<evidence type="ECO:0000256" key="6">
    <source>
        <dbReference type="PROSITE-ProRule" id="PRU01251"/>
    </source>
</evidence>
<evidence type="ECO:0000256" key="2">
    <source>
        <dbReference type="ARBA" id="ARBA00022737"/>
    </source>
</evidence>
<comment type="caution">
    <text evidence="8">The sequence shown here is derived from an EMBL/GenBank/DDBJ whole genome shotgun (WGS) entry which is preliminary data.</text>
</comment>
<dbReference type="FunFam" id="3.40.50.300:FF:000010">
    <property type="entry name" value="Chaperone clpB 1, putative"/>
    <property type="match status" value="1"/>
</dbReference>
<sequence>MVQLVKLVNKLSPQLRNALENAVGEAVKRKTPTVEVPHWLFHAIFGGDSELASHLERQGVNLSDLQSELERQMPHGAAGADSKPTISGSISKLLEEAWLIASVELGQGAILPEVLVLATLSPNALGMRTDAIKSLSAISTDKLRAFANERGAGLVTSTATGGAAPRSAGGAAVEGALAQFTVNLTQAARDGSLDPVMGRTEEISKTLDVLLRKRQNNPILLGQPGVGKTAIVEGLAQKIVAGDVPEQLQGAELLSLDMGLLQAGASVKGAFEERLKNVLAEVKASETPILMFIDEAHTMIGAGGAEGQNDAANLLKPALARGEFRTVAATTYAEYKKYFEKDPALSRRFQPINVDEPKPDAAVNILRAVSDNLSRHHNVLVQEEAIKAAVDLSVRFMPARRLPDKAISLMDTACARVALSQHSRPQQIEFLEEQLHFAEVELDRATKDAKQFGHADFDGSDMEGNIVELRADLASRVATWEAEKDLVESRLAAARAALEEEGETIDAPAIDPDHKDEFVFPWVTAATVAAVVSDWTGVPVSSLESSEAQRLLTLENTLKQRVLGQDSAIEAIARSLKISRAGLTDTRKPIGVFLMCGPSGVGKTETALAIAEQVFGGEDAITTINMTEFKEAHKSSMLLGAAAGYVGYGKGGVLTEAIRRKPYSVLLLDEMEKAHPAIHDIFFQIFDKGHISDSEGTDVDFRNTIIIMTSNAGGEEIRDYIDSCDHDPTSEELTANLRPQLLNFFSPAFIGRTEVIAYRPLNAEVGGKLTEIHLNRIKKRIAAQYGASFDWDQSFVDYVVSANNDPLSGGRALEQVINKNFLPRLAEACIQQVIDGGALESIRVGHNGSEVTLEMA</sequence>
<dbReference type="PROSITE" id="PS00870">
    <property type="entry name" value="CLPAB_1"/>
    <property type="match status" value="1"/>
</dbReference>
<dbReference type="InterPro" id="IPR003593">
    <property type="entry name" value="AAA+_ATPase"/>
</dbReference>
<dbReference type="PANTHER" id="PTHR11638">
    <property type="entry name" value="ATP-DEPENDENT CLP PROTEASE"/>
    <property type="match status" value="1"/>
</dbReference>
<dbReference type="AlphaFoldDB" id="A0A850Q8F3"/>
<dbReference type="SMART" id="SM00382">
    <property type="entry name" value="AAA"/>
    <property type="match status" value="2"/>
</dbReference>
<dbReference type="GO" id="GO:0005524">
    <property type="term" value="F:ATP binding"/>
    <property type="evidence" value="ECO:0007669"/>
    <property type="project" value="UniProtKB-KW"/>
</dbReference>
<dbReference type="InterPro" id="IPR036628">
    <property type="entry name" value="Clp_N_dom_sf"/>
</dbReference>
<dbReference type="InterPro" id="IPR017729">
    <property type="entry name" value="ATPase_T6SS_ClpV1"/>
</dbReference>
<dbReference type="RefSeq" id="WP_177157108.1">
    <property type="nucleotide sequence ID" value="NZ_JABCJE010000002.1"/>
</dbReference>
<dbReference type="Pfam" id="PF02861">
    <property type="entry name" value="Clp_N"/>
    <property type="match status" value="1"/>
</dbReference>
<dbReference type="SUPFAM" id="SSF52540">
    <property type="entry name" value="P-loop containing nucleoside triphosphate hydrolases"/>
    <property type="match status" value="2"/>
</dbReference>
<name>A0A850Q8F3_9RHOB</name>
<accession>A0A850Q8F3</accession>
<dbReference type="CDD" id="cd00009">
    <property type="entry name" value="AAA"/>
    <property type="match status" value="1"/>
</dbReference>
<keyword evidence="3" id="KW-0547">Nucleotide-binding</keyword>
<organism evidence="8 9">
    <name type="scientific">Donghicola mangrovi</name>
    <dbReference type="NCBI Taxonomy" id="2729614"/>
    <lineage>
        <taxon>Bacteria</taxon>
        <taxon>Pseudomonadati</taxon>
        <taxon>Pseudomonadota</taxon>
        <taxon>Alphaproteobacteria</taxon>
        <taxon>Rhodobacterales</taxon>
        <taxon>Roseobacteraceae</taxon>
        <taxon>Donghicola</taxon>
    </lineage>
</organism>
<evidence type="ECO:0000313" key="8">
    <source>
        <dbReference type="EMBL" id="NVO23020.1"/>
    </source>
</evidence>
<reference evidence="8 9" key="1">
    <citation type="submission" date="2020-04" db="EMBL/GenBank/DDBJ databases">
        <title>Donghicola sp., a member of the Rhodobacteraceae family isolated from mangrove forest in Thailand.</title>
        <authorList>
            <person name="Charoenyingcharoen P."/>
            <person name="Yukphan P."/>
        </authorList>
    </citation>
    <scope>NUCLEOTIDE SEQUENCE [LARGE SCALE GENOMIC DNA]</scope>
    <source>
        <strain evidence="8 9">B5-SW-15</strain>
    </source>
</reference>
<evidence type="ECO:0000256" key="5">
    <source>
        <dbReference type="ARBA" id="ARBA00023186"/>
    </source>
</evidence>
<keyword evidence="5" id="KW-0143">Chaperone</keyword>
<proteinExistence type="inferred from homology"/>
<dbReference type="EMBL" id="JABCJE010000002">
    <property type="protein sequence ID" value="NVO23020.1"/>
    <property type="molecule type" value="Genomic_DNA"/>
</dbReference>
<dbReference type="Gene3D" id="1.10.8.60">
    <property type="match status" value="1"/>
</dbReference>
<dbReference type="GO" id="GO:0016887">
    <property type="term" value="F:ATP hydrolysis activity"/>
    <property type="evidence" value="ECO:0007669"/>
    <property type="project" value="InterPro"/>
</dbReference>
<dbReference type="Pfam" id="PF00004">
    <property type="entry name" value="AAA"/>
    <property type="match status" value="1"/>
</dbReference>
<dbReference type="InterPro" id="IPR003959">
    <property type="entry name" value="ATPase_AAA_core"/>
</dbReference>
<dbReference type="Pfam" id="PF17871">
    <property type="entry name" value="AAA_lid_9"/>
    <property type="match status" value="1"/>
</dbReference>
<dbReference type="PROSITE" id="PS51903">
    <property type="entry name" value="CLP_R"/>
    <property type="match status" value="1"/>
</dbReference>
<evidence type="ECO:0000256" key="4">
    <source>
        <dbReference type="ARBA" id="ARBA00022840"/>
    </source>
</evidence>
<gene>
    <name evidence="8" type="primary">tssH</name>
    <name evidence="8" type="ORF">HJ536_06590</name>
</gene>
<dbReference type="GO" id="GO:0005737">
    <property type="term" value="C:cytoplasm"/>
    <property type="evidence" value="ECO:0007669"/>
    <property type="project" value="TreeGrafter"/>
</dbReference>
<dbReference type="InterPro" id="IPR004176">
    <property type="entry name" value="Clp_R_N"/>
</dbReference>
<dbReference type="InterPro" id="IPR018368">
    <property type="entry name" value="ClpA/B_CS1"/>
</dbReference>
<dbReference type="PANTHER" id="PTHR11638:SF184">
    <property type="entry name" value="ATPASE WITH CHAPERONE ACTIVITY"/>
    <property type="match status" value="1"/>
</dbReference>
<dbReference type="InterPro" id="IPR027417">
    <property type="entry name" value="P-loop_NTPase"/>
</dbReference>
<dbReference type="Pfam" id="PF07724">
    <property type="entry name" value="AAA_2"/>
    <property type="match status" value="1"/>
</dbReference>
<dbReference type="Proteomes" id="UP000592216">
    <property type="component" value="Unassembled WGS sequence"/>
</dbReference>
<dbReference type="InterPro" id="IPR001270">
    <property type="entry name" value="ClpA/B"/>
</dbReference>
<dbReference type="Pfam" id="PF10431">
    <property type="entry name" value="ClpB_D2-small"/>
    <property type="match status" value="1"/>
</dbReference>
<evidence type="ECO:0000256" key="1">
    <source>
        <dbReference type="ARBA" id="ARBA00008675"/>
    </source>
</evidence>
<dbReference type="Gene3D" id="3.40.50.300">
    <property type="entry name" value="P-loop containing nucleotide triphosphate hydrolases"/>
    <property type="match status" value="3"/>
</dbReference>
<comment type="similarity">
    <text evidence="1">Belongs to the ClpA/ClpB family.</text>
</comment>
<evidence type="ECO:0000313" key="9">
    <source>
        <dbReference type="Proteomes" id="UP000592216"/>
    </source>
</evidence>
<feature type="domain" description="Clp R" evidence="7">
    <location>
        <begin position="8"/>
        <end position="152"/>
    </location>
</feature>
<dbReference type="CDD" id="cd19499">
    <property type="entry name" value="RecA-like_ClpB_Hsp104-like"/>
    <property type="match status" value="1"/>
</dbReference>
<keyword evidence="4" id="KW-0067">ATP-binding</keyword>
<dbReference type="FunFam" id="3.40.50.300:FF:000025">
    <property type="entry name" value="ATP-dependent Clp protease subunit"/>
    <property type="match status" value="1"/>
</dbReference>
<dbReference type="InterPro" id="IPR041546">
    <property type="entry name" value="ClpA/ClpB_AAA_lid"/>
</dbReference>
<evidence type="ECO:0000259" key="7">
    <source>
        <dbReference type="PROSITE" id="PS51903"/>
    </source>
</evidence>
<dbReference type="NCBIfam" id="TIGR03345">
    <property type="entry name" value="VI_ClpV1"/>
    <property type="match status" value="1"/>
</dbReference>
<protein>
    <submittedName>
        <fullName evidence="8">Type VI secretion system ATPase TssH</fullName>
    </submittedName>
</protein>
<dbReference type="InterPro" id="IPR050130">
    <property type="entry name" value="ClpA_ClpB"/>
</dbReference>
<dbReference type="SMART" id="SM01086">
    <property type="entry name" value="ClpB_D2-small"/>
    <property type="match status" value="1"/>
</dbReference>
<dbReference type="GO" id="GO:0034605">
    <property type="term" value="P:cellular response to heat"/>
    <property type="evidence" value="ECO:0007669"/>
    <property type="project" value="TreeGrafter"/>
</dbReference>
<dbReference type="InterPro" id="IPR019489">
    <property type="entry name" value="Clp_ATPase_C"/>
</dbReference>
<dbReference type="PRINTS" id="PR00300">
    <property type="entry name" value="CLPPROTEASEA"/>
</dbReference>